<reference evidence="1" key="1">
    <citation type="journal article" date="2018" name="Nat. Plants">
        <title>Whole-genome landscape of Medicago truncatula symbiotic genes.</title>
        <authorList>
            <person name="Pecrix Y."/>
            <person name="Gamas P."/>
            <person name="Carrere S."/>
        </authorList>
    </citation>
    <scope>NUCLEOTIDE SEQUENCE</scope>
    <source>
        <tissue evidence="1">Leaves</tissue>
    </source>
</reference>
<gene>
    <name evidence="1" type="ORF">MtrunA17_Chr1g0187081</name>
</gene>
<dbReference type="AlphaFoldDB" id="A0A396JPW5"/>
<accession>A0A396JPW5</accession>
<dbReference type="Gramene" id="rna4241">
    <property type="protein sequence ID" value="RHN80330.1"/>
    <property type="gene ID" value="gene4241"/>
</dbReference>
<proteinExistence type="predicted"/>
<sequence length="96" mass="10846">MFTCVVDYSVCWHCLMAPNLFANMETIASESLNLEKGVTLLNLCLDMSSLFPFSSLRPMEEEASLLIKQFCNFLVSMTNWLSAYCSLVSSTLHSFK</sequence>
<organism evidence="1">
    <name type="scientific">Medicago truncatula</name>
    <name type="common">Barrel medic</name>
    <name type="synonym">Medicago tribuloides</name>
    <dbReference type="NCBI Taxonomy" id="3880"/>
    <lineage>
        <taxon>Eukaryota</taxon>
        <taxon>Viridiplantae</taxon>
        <taxon>Streptophyta</taxon>
        <taxon>Embryophyta</taxon>
        <taxon>Tracheophyta</taxon>
        <taxon>Spermatophyta</taxon>
        <taxon>Magnoliopsida</taxon>
        <taxon>eudicotyledons</taxon>
        <taxon>Gunneridae</taxon>
        <taxon>Pentapetalae</taxon>
        <taxon>rosids</taxon>
        <taxon>fabids</taxon>
        <taxon>Fabales</taxon>
        <taxon>Fabaceae</taxon>
        <taxon>Papilionoideae</taxon>
        <taxon>50 kb inversion clade</taxon>
        <taxon>NPAAA clade</taxon>
        <taxon>Hologalegina</taxon>
        <taxon>IRL clade</taxon>
        <taxon>Trifolieae</taxon>
        <taxon>Medicago</taxon>
    </lineage>
</organism>
<evidence type="ECO:0000313" key="1">
    <source>
        <dbReference type="EMBL" id="RHN80330.1"/>
    </source>
</evidence>
<protein>
    <submittedName>
        <fullName evidence="1">Uncharacterized protein</fullName>
    </submittedName>
</protein>
<dbReference type="Proteomes" id="UP000265566">
    <property type="component" value="Chromosome 1"/>
</dbReference>
<comment type="caution">
    <text evidence="1">The sequence shown here is derived from an EMBL/GenBank/DDBJ whole genome shotgun (WGS) entry which is preliminary data.</text>
</comment>
<name>A0A396JPW5_MEDTR</name>
<dbReference type="EMBL" id="PSQE01000001">
    <property type="protein sequence ID" value="RHN80330.1"/>
    <property type="molecule type" value="Genomic_DNA"/>
</dbReference>